<organism evidence="1 2">
    <name type="scientific">Trichinella pseudospiralis</name>
    <name type="common">Parasitic roundworm</name>
    <dbReference type="NCBI Taxonomy" id="6337"/>
    <lineage>
        <taxon>Eukaryota</taxon>
        <taxon>Metazoa</taxon>
        <taxon>Ecdysozoa</taxon>
        <taxon>Nematoda</taxon>
        <taxon>Enoplea</taxon>
        <taxon>Dorylaimia</taxon>
        <taxon>Trichinellida</taxon>
        <taxon>Trichinellidae</taxon>
        <taxon>Trichinella</taxon>
    </lineage>
</organism>
<accession>A0A0V1FRP3</accession>
<dbReference type="Proteomes" id="UP000054995">
    <property type="component" value="Unassembled WGS sequence"/>
</dbReference>
<sequence length="60" mass="6997">MDIKIVSNFHHMIEEKEAILKVVCLMLRWRSTREFGNLFFIGLNAAAIYDQSHKSAWSEA</sequence>
<gene>
    <name evidence="1" type="ORF">T4D_7095</name>
</gene>
<dbReference type="AlphaFoldDB" id="A0A0V1FRP3"/>
<proteinExistence type="predicted"/>
<comment type="caution">
    <text evidence="1">The sequence shown here is derived from an EMBL/GenBank/DDBJ whole genome shotgun (WGS) entry which is preliminary data.</text>
</comment>
<protein>
    <submittedName>
        <fullName evidence="1">Uncharacterized protein</fullName>
    </submittedName>
</protein>
<reference evidence="1 2" key="1">
    <citation type="submission" date="2015-01" db="EMBL/GenBank/DDBJ databases">
        <title>Evolution of Trichinella species and genotypes.</title>
        <authorList>
            <person name="Korhonen P.K."/>
            <person name="Edoardo P."/>
            <person name="Giuseppe L.R."/>
            <person name="Gasser R.B."/>
        </authorList>
    </citation>
    <scope>NUCLEOTIDE SEQUENCE [LARGE SCALE GENOMIC DNA]</scope>
    <source>
        <strain evidence="1">ISS470</strain>
    </source>
</reference>
<evidence type="ECO:0000313" key="2">
    <source>
        <dbReference type="Proteomes" id="UP000054995"/>
    </source>
</evidence>
<name>A0A0V1FRP3_TRIPS</name>
<evidence type="ECO:0000313" key="1">
    <source>
        <dbReference type="EMBL" id="KRY88481.1"/>
    </source>
</evidence>
<keyword evidence="2" id="KW-1185">Reference proteome</keyword>
<dbReference type="EMBL" id="JYDT01000041">
    <property type="protein sequence ID" value="KRY88481.1"/>
    <property type="molecule type" value="Genomic_DNA"/>
</dbReference>